<dbReference type="PROSITE" id="PS00409">
    <property type="entry name" value="PROKAR_NTER_METHYL"/>
    <property type="match status" value="1"/>
</dbReference>
<comment type="subcellular location">
    <subcellularLocation>
        <location evidence="1">Secreted</location>
    </subcellularLocation>
</comment>
<dbReference type="PANTHER" id="PTHR46580">
    <property type="entry name" value="SENSOR KINASE-RELATED"/>
    <property type="match status" value="1"/>
</dbReference>
<dbReference type="Pfam" id="PF07963">
    <property type="entry name" value="N_methyl"/>
    <property type="match status" value="1"/>
</dbReference>
<evidence type="ECO:0000256" key="3">
    <source>
        <dbReference type="ARBA" id="ARBA00022729"/>
    </source>
</evidence>
<keyword evidence="3" id="KW-0732">Signal</keyword>
<comment type="caution">
    <text evidence="8">The sequence shown here is derived from an EMBL/GenBank/DDBJ whole genome shotgun (WGS) entry which is preliminary data.</text>
</comment>
<protein>
    <submittedName>
        <fullName evidence="8">Prepilin-type N-terminal cleavage/methylation domain-containing protein</fullName>
    </submittedName>
</protein>
<proteinExistence type="predicted"/>
<dbReference type="AlphaFoldDB" id="A0A832I922"/>
<dbReference type="PANTHER" id="PTHR46580:SF4">
    <property type="entry name" value="ATP_GTP-BINDING PROTEIN"/>
    <property type="match status" value="1"/>
</dbReference>
<sequence length="997" mass="105258">MTMTRSPLVSRRGETATDRGFSLVELLITVLVLGVVMGALVTVLLGSSRSKVAATNLVESSQAARLAVDMLARDLRTAGYGADLDATPAQPPIAYVDSTEILINTNLSPWPEGDVPAPPLAYDPAGTPRPRPLDGTAWEPAMRYRTGAELVRWTLDVNNDGAVDEDDVDDALGADAARTPNPDDFVLVRQVYGDSTGNVAGNNGGQTERIALVRRPGAGVAPLFSVYMKGSSTPWDWSNGPVPAAQLPNIERIVVTVTAPSARPDWRRAYTNVEYRTEVNSLRNTPDFGQPEYAVDGYVFHDQNANGIREFGEPGLANVRVRLGPTYTIYTNGTGYFQFSVPAGTYTLRHVPPPGYGVFTSPDSFVVTVPGPQTRLFADTSRAGGWVRARAFLDQDADGIEDAGEGPLEGIRFTMSSTGEVGLTDATGDVQLFSPPGAYTVTCSPPDSLRATTANPVSGTMTDGGTAFHAFGLEVSLNGKVSGRVFRDNNRNGVLDAGEAGIQNVYVGVTGTDGVTVLGFAYTNATGDYEISVPINDPPRTSGYRVFVIAPAGFYPTGPMALFPVWVQASATTGNQNFGMASFQVITLSANRVLSLASADLIEKDWNGNQTHNARADRDLVLGADAGGTDNVSVWFNDYNGTPLFTAAPTYTRNAPNSVLALAVASLDNNAPATRPDVVTGCRNALAGNFFVWFNQNSNGNQGYLPTAYSAGQAYRTADNGDVTAVLLADVAGGALNDIIVGTKSPTSGNGTIEVWQSNDAATPSYSRQEIYPPAGSIPGARLGEVTAMALADLDLDGDQDLVVGTKTGTYSGELLVFEFLTRSNGSRFVHRSTMSSFGKAITAVAVSDVDGDGYPDLVAGAQSTSSAGWLQYWRNGSMLIPWNFLLARETSAPGIVTTLAAADFGGSARHDIALGWRENETSYVGGVQIWFTDLGTLPAFGVDPSQGSVSNFVPASTTGNFNYGVQPSLPAPPYLTDLAVGVKVSSTTGALVVFIR</sequence>
<feature type="domain" description="SD-repeat containing protein B" evidence="7">
    <location>
        <begin position="297"/>
        <end position="361"/>
    </location>
</feature>
<dbReference type="InterPro" id="IPR013517">
    <property type="entry name" value="FG-GAP"/>
</dbReference>
<dbReference type="InterPro" id="IPR045584">
    <property type="entry name" value="Pilin-like"/>
</dbReference>
<dbReference type="Gene3D" id="2.130.10.130">
    <property type="entry name" value="Integrin alpha, N-terminal"/>
    <property type="match status" value="1"/>
</dbReference>
<dbReference type="InterPro" id="IPR012902">
    <property type="entry name" value="N_methyl_site"/>
</dbReference>
<reference evidence="8" key="1">
    <citation type="journal article" date="2020" name="mSystems">
        <title>Genome- and Community-Level Interaction Insights into Carbon Utilization and Element Cycling Functions of Hydrothermarchaeota in Hydrothermal Sediment.</title>
        <authorList>
            <person name="Zhou Z."/>
            <person name="Liu Y."/>
            <person name="Xu W."/>
            <person name="Pan J."/>
            <person name="Luo Z.H."/>
            <person name="Li M."/>
        </authorList>
    </citation>
    <scope>NUCLEOTIDE SEQUENCE [LARGE SCALE GENOMIC DNA]</scope>
    <source>
        <strain evidence="8">SpSt-381</strain>
    </source>
</reference>
<dbReference type="InterPro" id="IPR028994">
    <property type="entry name" value="Integrin_alpha_N"/>
</dbReference>
<dbReference type="Pfam" id="PF13517">
    <property type="entry name" value="FG-GAP_3"/>
    <property type="match status" value="1"/>
</dbReference>
<organism evidence="8">
    <name type="scientific">Eiseniibacteriota bacterium</name>
    <dbReference type="NCBI Taxonomy" id="2212470"/>
    <lineage>
        <taxon>Bacteria</taxon>
        <taxon>Candidatus Eiseniibacteriota</taxon>
    </lineage>
</organism>
<evidence type="ECO:0000256" key="6">
    <source>
        <dbReference type="SAM" id="Phobius"/>
    </source>
</evidence>
<dbReference type="PROSITE" id="PS51470">
    <property type="entry name" value="FG_GAP"/>
    <property type="match status" value="1"/>
</dbReference>
<evidence type="ECO:0000256" key="2">
    <source>
        <dbReference type="ARBA" id="ARBA00022525"/>
    </source>
</evidence>
<accession>A0A832I922</accession>
<dbReference type="SUPFAM" id="SSF69318">
    <property type="entry name" value="Integrin alpha N-terminal domain"/>
    <property type="match status" value="1"/>
</dbReference>
<dbReference type="PROSITE" id="PS00018">
    <property type="entry name" value="EF_HAND_1"/>
    <property type="match status" value="1"/>
</dbReference>
<dbReference type="GO" id="GO:0005576">
    <property type="term" value="C:extracellular region"/>
    <property type="evidence" value="ECO:0007669"/>
    <property type="project" value="UniProtKB-SubCell"/>
</dbReference>
<gene>
    <name evidence="8" type="ORF">ENR23_05070</name>
</gene>
<keyword evidence="4" id="KW-0677">Repeat</keyword>
<dbReference type="SUPFAM" id="SSF117074">
    <property type="entry name" value="Hypothetical protein PA1324"/>
    <property type="match status" value="2"/>
</dbReference>
<keyword evidence="6" id="KW-0472">Membrane</keyword>
<dbReference type="SUPFAM" id="SSF54523">
    <property type="entry name" value="Pili subunits"/>
    <property type="match status" value="1"/>
</dbReference>
<feature type="transmembrane region" description="Helical" evidence="6">
    <location>
        <begin position="21"/>
        <end position="45"/>
    </location>
</feature>
<dbReference type="NCBIfam" id="TIGR02532">
    <property type="entry name" value="IV_pilin_GFxxxE"/>
    <property type="match status" value="1"/>
</dbReference>
<evidence type="ECO:0000256" key="5">
    <source>
        <dbReference type="ARBA" id="ARBA00023180"/>
    </source>
</evidence>
<evidence type="ECO:0000256" key="4">
    <source>
        <dbReference type="ARBA" id="ARBA00022737"/>
    </source>
</evidence>
<evidence type="ECO:0000259" key="7">
    <source>
        <dbReference type="Pfam" id="PF17210"/>
    </source>
</evidence>
<feature type="domain" description="SD-repeat containing protein B" evidence="7">
    <location>
        <begin position="483"/>
        <end position="557"/>
    </location>
</feature>
<dbReference type="InterPro" id="IPR033764">
    <property type="entry name" value="Sdr_B"/>
</dbReference>
<keyword evidence="2" id="KW-0964">Secreted</keyword>
<dbReference type="InterPro" id="IPR018247">
    <property type="entry name" value="EF_Hand_1_Ca_BS"/>
</dbReference>
<evidence type="ECO:0000256" key="1">
    <source>
        <dbReference type="ARBA" id="ARBA00004613"/>
    </source>
</evidence>
<dbReference type="InterPro" id="IPR013783">
    <property type="entry name" value="Ig-like_fold"/>
</dbReference>
<name>A0A832I922_UNCEI</name>
<keyword evidence="6" id="KW-1133">Transmembrane helix</keyword>
<dbReference type="EMBL" id="DSQF01000012">
    <property type="protein sequence ID" value="HGZ42792.1"/>
    <property type="molecule type" value="Genomic_DNA"/>
</dbReference>
<dbReference type="Pfam" id="PF17210">
    <property type="entry name" value="SdrD_B"/>
    <property type="match status" value="2"/>
</dbReference>
<dbReference type="InterPro" id="IPR013519">
    <property type="entry name" value="Int_alpha_beta-p"/>
</dbReference>
<evidence type="ECO:0000313" key="8">
    <source>
        <dbReference type="EMBL" id="HGZ42792.1"/>
    </source>
</evidence>
<keyword evidence="6" id="KW-0812">Transmembrane</keyword>
<dbReference type="Gene3D" id="2.60.40.10">
    <property type="entry name" value="Immunoglobulins"/>
    <property type="match status" value="3"/>
</dbReference>
<keyword evidence="5" id="KW-0325">Glycoprotein</keyword>